<dbReference type="Pfam" id="PF00027">
    <property type="entry name" value="cNMP_binding"/>
    <property type="match status" value="1"/>
</dbReference>
<dbReference type="AlphaFoldDB" id="A0A8S1UDA8"/>
<dbReference type="InterPro" id="IPR000595">
    <property type="entry name" value="cNMP-bd_dom"/>
</dbReference>
<feature type="transmembrane region" description="Helical" evidence="5">
    <location>
        <begin position="141"/>
        <end position="164"/>
    </location>
</feature>
<keyword evidence="8" id="KW-1185">Reference proteome</keyword>
<evidence type="ECO:0000256" key="5">
    <source>
        <dbReference type="SAM" id="Phobius"/>
    </source>
</evidence>
<feature type="domain" description="Cyclic nucleotide-binding" evidence="6">
    <location>
        <begin position="458"/>
        <end position="560"/>
    </location>
</feature>
<dbReference type="SMART" id="SM00100">
    <property type="entry name" value="cNMP"/>
    <property type="match status" value="1"/>
</dbReference>
<feature type="transmembrane region" description="Helical" evidence="5">
    <location>
        <begin position="275"/>
        <end position="299"/>
    </location>
</feature>
<accession>A0A8S1UDA8</accession>
<feature type="transmembrane region" description="Helical" evidence="5">
    <location>
        <begin position="356"/>
        <end position="373"/>
    </location>
</feature>
<dbReference type="Pfam" id="PF00520">
    <property type="entry name" value="Ion_trans"/>
    <property type="match status" value="1"/>
</dbReference>
<organism evidence="7 8">
    <name type="scientific">Paramecium octaurelia</name>
    <dbReference type="NCBI Taxonomy" id="43137"/>
    <lineage>
        <taxon>Eukaryota</taxon>
        <taxon>Sar</taxon>
        <taxon>Alveolata</taxon>
        <taxon>Ciliophora</taxon>
        <taxon>Intramacronucleata</taxon>
        <taxon>Oligohymenophorea</taxon>
        <taxon>Peniculida</taxon>
        <taxon>Parameciidae</taxon>
        <taxon>Paramecium</taxon>
    </lineage>
</organism>
<evidence type="ECO:0000256" key="3">
    <source>
        <dbReference type="ARBA" id="ARBA00022989"/>
    </source>
</evidence>
<dbReference type="Proteomes" id="UP000683925">
    <property type="component" value="Unassembled WGS sequence"/>
</dbReference>
<dbReference type="OrthoDB" id="426737at2759"/>
<dbReference type="OMA" id="TCQSDSH"/>
<dbReference type="CDD" id="cd00038">
    <property type="entry name" value="CAP_ED"/>
    <property type="match status" value="1"/>
</dbReference>
<dbReference type="GO" id="GO:0042391">
    <property type="term" value="P:regulation of membrane potential"/>
    <property type="evidence" value="ECO:0007669"/>
    <property type="project" value="TreeGrafter"/>
</dbReference>
<reference evidence="7" key="1">
    <citation type="submission" date="2021-01" db="EMBL/GenBank/DDBJ databases">
        <authorList>
            <consortium name="Genoscope - CEA"/>
            <person name="William W."/>
        </authorList>
    </citation>
    <scope>NUCLEOTIDE SEQUENCE</scope>
</reference>
<evidence type="ECO:0000256" key="1">
    <source>
        <dbReference type="ARBA" id="ARBA00004141"/>
    </source>
</evidence>
<dbReference type="PROSITE" id="PS50042">
    <property type="entry name" value="CNMP_BINDING_3"/>
    <property type="match status" value="1"/>
</dbReference>
<gene>
    <name evidence="7" type="ORF">POCTA_138.1.T0410089</name>
</gene>
<proteinExistence type="predicted"/>
<protein>
    <recommendedName>
        <fullName evidence="6">Cyclic nucleotide-binding domain-containing protein</fullName>
    </recommendedName>
</protein>
<dbReference type="PANTHER" id="PTHR10217:SF435">
    <property type="entry name" value="POTASSIUM VOLTAGE-GATED CHANNEL PROTEIN EAG"/>
    <property type="match status" value="1"/>
</dbReference>
<feature type="transmembrane region" description="Helical" evidence="5">
    <location>
        <begin position="214"/>
        <end position="235"/>
    </location>
</feature>
<keyword evidence="3 5" id="KW-1133">Transmembrane helix</keyword>
<evidence type="ECO:0000313" key="8">
    <source>
        <dbReference type="Proteomes" id="UP000683925"/>
    </source>
</evidence>
<comment type="subcellular location">
    <subcellularLocation>
        <location evidence="1">Membrane</location>
        <topology evidence="1">Multi-pass membrane protein</topology>
    </subcellularLocation>
</comment>
<dbReference type="EMBL" id="CAJJDP010000041">
    <property type="protein sequence ID" value="CAD8162127.1"/>
    <property type="molecule type" value="Genomic_DNA"/>
</dbReference>
<evidence type="ECO:0000313" key="7">
    <source>
        <dbReference type="EMBL" id="CAD8162127.1"/>
    </source>
</evidence>
<evidence type="ECO:0000259" key="6">
    <source>
        <dbReference type="PROSITE" id="PS50042"/>
    </source>
</evidence>
<keyword evidence="4 5" id="KW-0472">Membrane</keyword>
<evidence type="ECO:0000256" key="2">
    <source>
        <dbReference type="ARBA" id="ARBA00022692"/>
    </source>
</evidence>
<dbReference type="InterPro" id="IPR050818">
    <property type="entry name" value="KCNH_animal-type"/>
</dbReference>
<name>A0A8S1UDA8_PAROT</name>
<feature type="transmembrane region" description="Helical" evidence="5">
    <location>
        <begin position="328"/>
        <end position="344"/>
    </location>
</feature>
<dbReference type="GO" id="GO:0005886">
    <property type="term" value="C:plasma membrane"/>
    <property type="evidence" value="ECO:0007669"/>
    <property type="project" value="TreeGrafter"/>
</dbReference>
<keyword evidence="2 5" id="KW-0812">Transmembrane</keyword>
<evidence type="ECO:0000256" key="4">
    <source>
        <dbReference type="ARBA" id="ARBA00023136"/>
    </source>
</evidence>
<dbReference type="PANTHER" id="PTHR10217">
    <property type="entry name" value="VOLTAGE AND LIGAND GATED POTASSIUM CHANNEL"/>
    <property type="match status" value="1"/>
</dbReference>
<feature type="transmembrane region" description="Helical" evidence="5">
    <location>
        <begin position="184"/>
        <end position="202"/>
    </location>
</feature>
<dbReference type="GO" id="GO:0005249">
    <property type="term" value="F:voltage-gated potassium channel activity"/>
    <property type="evidence" value="ECO:0007669"/>
    <property type="project" value="TreeGrafter"/>
</dbReference>
<dbReference type="InterPro" id="IPR005821">
    <property type="entry name" value="Ion_trans_dom"/>
</dbReference>
<feature type="transmembrane region" description="Helical" evidence="5">
    <location>
        <begin position="241"/>
        <end position="263"/>
    </location>
</feature>
<sequence>MIISQISNNEDCPEPLETNMNKSSKVLLWGRRTQHQSFGIENPIWKYRAFKIILIVSRFIVLLTKQITRKDLNLFTKQEFNLIKDKAADYNFYKYQGLLPRDKPSQILLKLNNWFSCILQHQSQFLSSNARKWLLKPDDTVIIIWNIYLIVIVTINVFYVSLRISFPEIVDFPLKSKEFFFEQLPVYSFLLEIVLKFNTCIYNKGILITNRTKIVKFYCIEGFLIDLFLVVPFFIGQQFDFRYFDFVIVLKVFQLSSLFSSLFNRLELSSRQTALFDLFKMISFMILVAHFSACIWHIIGQWGEWGHHEGKTWLKVAQLQNESWLDRYVVSFYWSIVTMTTIGYGDITPVNLTERIFVIFMTMISSATFAYTVNNIGGIFQDFSKQSVQLKNNMNQLNRYLRSQNVSDDLQIKFRRYFEYLWSKPSQKVIQFADLIPKSLKDQMIVDVNAKILNQLSFFKNFSQPLLNKLCMYLEEKQIQSDDYLFRRNNKSSQLFILVTGEIKLVLTLNDQPRLLQKINNPSFIGQLDFFSKRSYSFDAVASKTTKVLQISRDQLHTVFKDHPSDYEIFQQITDEITQNINLKAIQIKCNTCQSDSHFTNTCPFLFGIPNRIKTLYNYRKFTPVDRTPRYIRHNHTRKMYALKHHFIVLESVLNYMMKNEDLVQIEEMRELQQQHSIHFGNQFTFNQIPTNLQTQQVNNTQGKSSLSQRIQLSIDESSPRTFRFCQPQNNQYLNPAGLKNNPKLSINYGSQAELPEEEVPVYEKVLKKGGNESLCVVNEQGYQQVLQVPSLQINQVVRRKSVKLKLDDSSEDDEEDQDKILGQYIDIFQQFERVCEFSNYHCHNNISQVVAKFQEKRMIFQRQSKKRKSRRQETLLHLLKQAQGKQRL</sequence>
<comment type="caution">
    <text evidence="7">The sequence shown here is derived from an EMBL/GenBank/DDBJ whole genome shotgun (WGS) entry which is preliminary data.</text>
</comment>